<organism evidence="1 2">
    <name type="scientific">Urechidicola croceus</name>
    <dbReference type="NCBI Taxonomy" id="1850246"/>
    <lineage>
        <taxon>Bacteria</taxon>
        <taxon>Pseudomonadati</taxon>
        <taxon>Bacteroidota</taxon>
        <taxon>Flavobacteriia</taxon>
        <taxon>Flavobacteriales</taxon>
        <taxon>Flavobacteriaceae</taxon>
        <taxon>Urechidicola</taxon>
    </lineage>
</organism>
<sequence>MKVIKNFSDLAIYINKKIIFKELINEKSNLYVLKLVKFLTENKSITIDVLNSTIIPFEKSLNAQNKTISKLKNEIFILIRNEVNFVDIDRVKVFITKEDENIFVKSLISNIYGDDIEEVSSFMMNEIYVVDRKGNVGFDRFCLA</sequence>
<keyword evidence="2" id="KW-1185">Reference proteome</keyword>
<dbReference type="EMBL" id="CP017478">
    <property type="protein sequence ID" value="AOW19216.1"/>
    <property type="molecule type" value="Genomic_DNA"/>
</dbReference>
<evidence type="ECO:0000313" key="1">
    <source>
        <dbReference type="EMBL" id="AOW19216.1"/>
    </source>
</evidence>
<name>A0A1D8P3W5_9FLAO</name>
<proteinExistence type="predicted"/>
<dbReference type="AlphaFoldDB" id="A0A1D8P3W5"/>
<dbReference type="KEGG" id="lul:LPB138_00285"/>
<evidence type="ECO:0000313" key="2">
    <source>
        <dbReference type="Proteomes" id="UP000176050"/>
    </source>
</evidence>
<gene>
    <name evidence="1" type="ORF">LPB138_00285</name>
</gene>
<dbReference type="Proteomes" id="UP000176050">
    <property type="component" value="Chromosome"/>
</dbReference>
<reference evidence="1 2" key="1">
    <citation type="submission" date="2016-10" db="EMBL/GenBank/DDBJ databases">
        <title>Lutibacter sp. LPB0138, isolated from marine gastropod.</title>
        <authorList>
            <person name="Kim E."/>
            <person name="Yi H."/>
        </authorList>
    </citation>
    <scope>NUCLEOTIDE SEQUENCE [LARGE SCALE GENOMIC DNA]</scope>
    <source>
        <strain evidence="1 2">LPB0138</strain>
    </source>
</reference>
<accession>A0A1D8P3W5</accession>
<protein>
    <submittedName>
        <fullName evidence="1">Uncharacterized protein</fullName>
    </submittedName>
</protein>
<dbReference type="RefSeq" id="WP_070235346.1">
    <property type="nucleotide sequence ID" value="NZ_CP017478.1"/>
</dbReference>